<evidence type="ECO:0000256" key="2">
    <source>
        <dbReference type="SAM" id="Phobius"/>
    </source>
</evidence>
<name>A0A6A3KD75_9STRA</name>
<dbReference type="EMBL" id="QXGF01000770">
    <property type="protein sequence ID" value="KAE8935816.1"/>
    <property type="molecule type" value="Genomic_DNA"/>
</dbReference>
<feature type="transmembrane region" description="Helical" evidence="2">
    <location>
        <begin position="62"/>
        <end position="84"/>
    </location>
</feature>
<dbReference type="EMBL" id="QXFW01000685">
    <property type="protein sequence ID" value="KAE9005450.1"/>
    <property type="molecule type" value="Genomic_DNA"/>
</dbReference>
<dbReference type="Proteomes" id="UP000486351">
    <property type="component" value="Unassembled WGS sequence"/>
</dbReference>
<sequence length="192" mass="20313">MSISSRGALAQGILVSFNALLCAYCLVVSVVIIWQPCSASRLSTDPAEHNAVRTCATSELELFMLAFHLAFAALSLAGALVAYIGHIVLVRITRTMLGVFAAIYAALAIYQVVADHLSSLLGPLELVVSIVTFAVGVPSGVLYERELRCDRQVLPHAFNGVLPSGSSSTSSSHRTVDQQPSAVTSAAVRLAW</sequence>
<evidence type="ECO:0000313" key="11">
    <source>
        <dbReference type="EMBL" id="KAE9339192.1"/>
    </source>
</evidence>
<dbReference type="Proteomes" id="UP000441208">
    <property type="component" value="Unassembled WGS sequence"/>
</dbReference>
<evidence type="ECO:0000313" key="13">
    <source>
        <dbReference type="Proteomes" id="UP000437068"/>
    </source>
</evidence>
<keyword evidence="2" id="KW-1133">Transmembrane helix</keyword>
<comment type="caution">
    <text evidence="4">The sequence shown here is derived from an EMBL/GenBank/DDBJ whole genome shotgun (WGS) entry which is preliminary data.</text>
</comment>
<proteinExistence type="predicted"/>
<dbReference type="Proteomes" id="UP000437068">
    <property type="component" value="Unassembled WGS sequence"/>
</dbReference>
<evidence type="ECO:0000313" key="5">
    <source>
        <dbReference type="EMBL" id="KAE9106992.1"/>
    </source>
</evidence>
<organism evidence="4 17">
    <name type="scientific">Phytophthora fragariae</name>
    <dbReference type="NCBI Taxonomy" id="53985"/>
    <lineage>
        <taxon>Eukaryota</taxon>
        <taxon>Sar</taxon>
        <taxon>Stramenopiles</taxon>
        <taxon>Oomycota</taxon>
        <taxon>Peronosporomycetes</taxon>
        <taxon>Peronosporales</taxon>
        <taxon>Peronosporaceae</taxon>
        <taxon>Phytophthora</taxon>
    </lineage>
</organism>
<reference evidence="17 18" key="1">
    <citation type="submission" date="2018-09" db="EMBL/GenBank/DDBJ databases">
        <title>Genomic investigation of the strawberry pathogen Phytophthora fragariae indicates pathogenicity is determined by transcriptional variation in three key races.</title>
        <authorList>
            <person name="Adams T.M."/>
            <person name="Armitage A.D."/>
            <person name="Sobczyk M.K."/>
            <person name="Bates H.J."/>
            <person name="Dunwell J.M."/>
            <person name="Nellist C.F."/>
            <person name="Harrison R.J."/>
        </authorList>
    </citation>
    <scope>NUCLEOTIDE SEQUENCE [LARGE SCALE GENOMIC DNA]</scope>
    <source>
        <strain evidence="10 13">A4</strain>
        <strain evidence="8 14">BC-1</strain>
        <strain evidence="9 18">BC-23</strain>
        <strain evidence="7 15">NOV-5</strain>
        <strain evidence="6 16">NOV-71</strain>
        <strain evidence="11 19">NOV-77</strain>
        <strain evidence="3 12">NOV-9</strain>
        <strain evidence="5 20">ONT-3</strain>
        <strain evidence="4 17">SCRP245</strain>
    </source>
</reference>
<feature type="transmembrane region" description="Helical" evidence="2">
    <location>
        <begin position="126"/>
        <end position="143"/>
    </location>
</feature>
<accession>A0A6A3KD75</accession>
<dbReference type="Proteomes" id="UP000476176">
    <property type="component" value="Unassembled WGS sequence"/>
</dbReference>
<feature type="transmembrane region" description="Helical" evidence="2">
    <location>
        <begin position="12"/>
        <end position="34"/>
    </location>
</feature>
<evidence type="ECO:0000313" key="6">
    <source>
        <dbReference type="EMBL" id="KAE9107569.1"/>
    </source>
</evidence>
<evidence type="ECO:0000313" key="17">
    <source>
        <dbReference type="Proteomes" id="UP000460718"/>
    </source>
</evidence>
<evidence type="ECO:0000313" key="14">
    <source>
        <dbReference type="Proteomes" id="UP000440367"/>
    </source>
</evidence>
<dbReference type="Proteomes" id="UP000429523">
    <property type="component" value="Unassembled WGS sequence"/>
</dbReference>
<feature type="region of interest" description="Disordered" evidence="1">
    <location>
        <begin position="163"/>
        <end position="182"/>
    </location>
</feature>
<evidence type="ECO:0000313" key="16">
    <source>
        <dbReference type="Proteomes" id="UP000441208"/>
    </source>
</evidence>
<evidence type="ECO:0000313" key="15">
    <source>
        <dbReference type="Proteomes" id="UP000440732"/>
    </source>
</evidence>
<dbReference type="AlphaFoldDB" id="A0A6A3KD75"/>
<evidence type="ECO:0000313" key="10">
    <source>
        <dbReference type="EMBL" id="KAE9298616.1"/>
    </source>
</evidence>
<dbReference type="EMBL" id="QXGE01001053">
    <property type="protein sequence ID" value="KAE9298616.1"/>
    <property type="molecule type" value="Genomic_DNA"/>
</dbReference>
<evidence type="ECO:0000313" key="8">
    <source>
        <dbReference type="EMBL" id="KAE9211806.1"/>
    </source>
</evidence>
<dbReference type="EMBL" id="QXGC01000676">
    <property type="protein sequence ID" value="KAE9225011.1"/>
    <property type="molecule type" value="Genomic_DNA"/>
</dbReference>
<dbReference type="EMBL" id="QXGD01001209">
    <property type="protein sequence ID" value="KAE9211806.1"/>
    <property type="molecule type" value="Genomic_DNA"/>
</dbReference>
<keyword evidence="2" id="KW-0812">Transmembrane</keyword>
<evidence type="ECO:0000256" key="1">
    <source>
        <dbReference type="SAM" id="MobiDB-lite"/>
    </source>
</evidence>
<dbReference type="Proteomes" id="UP000440367">
    <property type="component" value="Unassembled WGS sequence"/>
</dbReference>
<evidence type="ECO:0000313" key="20">
    <source>
        <dbReference type="Proteomes" id="UP000488956"/>
    </source>
</evidence>
<evidence type="ECO:0000313" key="19">
    <source>
        <dbReference type="Proteomes" id="UP000486351"/>
    </source>
</evidence>
<dbReference type="Proteomes" id="UP000488956">
    <property type="component" value="Unassembled WGS sequence"/>
</dbReference>
<evidence type="ECO:0000313" key="12">
    <source>
        <dbReference type="Proteomes" id="UP000429523"/>
    </source>
</evidence>
<dbReference type="EMBL" id="QXFZ01000701">
    <property type="protein sequence ID" value="KAE9107569.1"/>
    <property type="molecule type" value="Genomic_DNA"/>
</dbReference>
<evidence type="ECO:0000313" key="9">
    <source>
        <dbReference type="EMBL" id="KAE9225011.1"/>
    </source>
</evidence>
<protein>
    <submittedName>
        <fullName evidence="4">Uncharacterized protein</fullName>
    </submittedName>
</protein>
<dbReference type="EMBL" id="QXFX01000693">
    <property type="protein sequence ID" value="KAE9106992.1"/>
    <property type="molecule type" value="Genomic_DNA"/>
</dbReference>
<evidence type="ECO:0000313" key="7">
    <source>
        <dbReference type="EMBL" id="KAE9143215.1"/>
    </source>
</evidence>
<dbReference type="Proteomes" id="UP000440732">
    <property type="component" value="Unassembled WGS sequence"/>
</dbReference>
<dbReference type="EMBL" id="QXGA01000636">
    <property type="protein sequence ID" value="KAE9143215.1"/>
    <property type="molecule type" value="Genomic_DNA"/>
</dbReference>
<evidence type="ECO:0000313" key="18">
    <source>
        <dbReference type="Proteomes" id="UP000476176"/>
    </source>
</evidence>
<feature type="transmembrane region" description="Helical" evidence="2">
    <location>
        <begin position="96"/>
        <end position="114"/>
    </location>
</feature>
<dbReference type="EMBL" id="QXFY01000633">
    <property type="protein sequence ID" value="KAE9339192.1"/>
    <property type="molecule type" value="Genomic_DNA"/>
</dbReference>
<dbReference type="Proteomes" id="UP000460718">
    <property type="component" value="Unassembled WGS sequence"/>
</dbReference>
<keyword evidence="2" id="KW-0472">Membrane</keyword>
<gene>
    <name evidence="10" type="ORF">PF001_g15846</name>
    <name evidence="8" type="ORF">PF002_g18425</name>
    <name evidence="9" type="ORF">PF004_g12039</name>
    <name evidence="7" type="ORF">PF006_g11746</name>
    <name evidence="6" type="ORF">PF007_g13000</name>
    <name evidence="11" type="ORF">PF008_g11696</name>
    <name evidence="3" type="ORF">PF009_g14239</name>
    <name evidence="5" type="ORF">PF010_g12440</name>
    <name evidence="4" type="ORF">PF011_g12033</name>
</gene>
<evidence type="ECO:0000313" key="3">
    <source>
        <dbReference type="EMBL" id="KAE8935816.1"/>
    </source>
</evidence>
<evidence type="ECO:0000313" key="4">
    <source>
        <dbReference type="EMBL" id="KAE9005450.1"/>
    </source>
</evidence>